<name>A0A1Y1ILK0_KLENI</name>
<dbReference type="GO" id="GO:0140664">
    <property type="term" value="F:ATP-dependent DNA damage sensor activity"/>
    <property type="evidence" value="ECO:0007669"/>
    <property type="project" value="InterPro"/>
</dbReference>
<dbReference type="Pfam" id="PF00488">
    <property type="entry name" value="MutS_V"/>
    <property type="match status" value="1"/>
</dbReference>
<dbReference type="PIRSF" id="PIRSF005813">
    <property type="entry name" value="MSH2"/>
    <property type="match status" value="1"/>
</dbReference>
<dbReference type="SUPFAM" id="SSF53150">
    <property type="entry name" value="DNA repair protein MutS, domain II"/>
    <property type="match status" value="1"/>
</dbReference>
<keyword evidence="4 11" id="KW-0547">Nucleotide-binding</keyword>
<reference evidence="14 15" key="1">
    <citation type="journal article" date="2014" name="Nat. Commun.">
        <title>Klebsormidium flaccidum genome reveals primary factors for plant terrestrial adaptation.</title>
        <authorList>
            <person name="Hori K."/>
            <person name="Maruyama F."/>
            <person name="Fujisawa T."/>
            <person name="Togashi T."/>
            <person name="Yamamoto N."/>
            <person name="Seo M."/>
            <person name="Sato S."/>
            <person name="Yamada T."/>
            <person name="Mori H."/>
            <person name="Tajima N."/>
            <person name="Moriyama T."/>
            <person name="Ikeuchi M."/>
            <person name="Watanabe M."/>
            <person name="Wada H."/>
            <person name="Kobayashi K."/>
            <person name="Saito M."/>
            <person name="Masuda T."/>
            <person name="Sasaki-Sekimoto Y."/>
            <person name="Mashiguchi K."/>
            <person name="Awai K."/>
            <person name="Shimojima M."/>
            <person name="Masuda S."/>
            <person name="Iwai M."/>
            <person name="Nobusawa T."/>
            <person name="Narise T."/>
            <person name="Kondo S."/>
            <person name="Saito H."/>
            <person name="Sato R."/>
            <person name="Murakawa M."/>
            <person name="Ihara Y."/>
            <person name="Oshima-Yamada Y."/>
            <person name="Ohtaka K."/>
            <person name="Satoh M."/>
            <person name="Sonobe K."/>
            <person name="Ishii M."/>
            <person name="Ohtani R."/>
            <person name="Kanamori-Sato M."/>
            <person name="Honoki R."/>
            <person name="Miyazaki D."/>
            <person name="Mochizuki H."/>
            <person name="Umetsu J."/>
            <person name="Higashi K."/>
            <person name="Shibata D."/>
            <person name="Kamiya Y."/>
            <person name="Sato N."/>
            <person name="Nakamura Y."/>
            <person name="Tabata S."/>
            <person name="Ida S."/>
            <person name="Kurokawa K."/>
            <person name="Ohta H."/>
        </authorList>
    </citation>
    <scope>NUCLEOTIDE SEQUENCE [LARGE SCALE GENOMIC DNA]</scope>
    <source>
        <strain evidence="14 15">NIES-2285</strain>
    </source>
</reference>
<feature type="domain" description="DNA mismatch repair proteins mutS family" evidence="13">
    <location>
        <begin position="753"/>
        <end position="769"/>
    </location>
</feature>
<evidence type="ECO:0000313" key="15">
    <source>
        <dbReference type="Proteomes" id="UP000054558"/>
    </source>
</evidence>
<feature type="region of interest" description="Disordered" evidence="12">
    <location>
        <begin position="879"/>
        <end position="903"/>
    </location>
</feature>
<dbReference type="Gene3D" id="1.10.1420.10">
    <property type="match status" value="2"/>
</dbReference>
<dbReference type="InterPro" id="IPR000432">
    <property type="entry name" value="DNA_mismatch_repair_MutS_C"/>
</dbReference>
<feature type="compositionally biased region" description="Acidic residues" evidence="12">
    <location>
        <begin position="1"/>
        <end position="14"/>
    </location>
</feature>
<evidence type="ECO:0000256" key="11">
    <source>
        <dbReference type="RuleBase" id="RU003756"/>
    </source>
</evidence>
<comment type="function">
    <text evidence="11">Component of the post-replicative DNA mismatch repair system (MMR).</text>
</comment>
<keyword evidence="7 11" id="KW-0238">DNA-binding</keyword>
<evidence type="ECO:0000256" key="12">
    <source>
        <dbReference type="SAM" id="MobiDB-lite"/>
    </source>
</evidence>
<dbReference type="STRING" id="105231.A0A1Y1ILK0"/>
<organism evidence="14 15">
    <name type="scientific">Klebsormidium nitens</name>
    <name type="common">Green alga</name>
    <name type="synonym">Ulothrix nitens</name>
    <dbReference type="NCBI Taxonomy" id="105231"/>
    <lineage>
        <taxon>Eukaryota</taxon>
        <taxon>Viridiplantae</taxon>
        <taxon>Streptophyta</taxon>
        <taxon>Klebsormidiophyceae</taxon>
        <taxon>Klebsormidiales</taxon>
        <taxon>Klebsormidiaceae</taxon>
        <taxon>Klebsormidium</taxon>
    </lineage>
</organism>
<dbReference type="SUPFAM" id="SSF52540">
    <property type="entry name" value="P-loop containing nucleoside triphosphate hydrolases"/>
    <property type="match status" value="1"/>
</dbReference>
<evidence type="ECO:0000256" key="10">
    <source>
        <dbReference type="ARBA" id="ARBA00073545"/>
    </source>
</evidence>
<gene>
    <name evidence="14" type="ORF">KFL_006260050</name>
</gene>
<dbReference type="FunFam" id="1.10.1420.10:FF:000003">
    <property type="entry name" value="DNA mismatch repair protein"/>
    <property type="match status" value="1"/>
</dbReference>
<comment type="subcellular location">
    <subcellularLocation>
        <location evidence="1">Nucleus</location>
    </subcellularLocation>
</comment>
<dbReference type="Pfam" id="PF05190">
    <property type="entry name" value="MutS_IV"/>
    <property type="match status" value="1"/>
</dbReference>
<dbReference type="SMART" id="SM00534">
    <property type="entry name" value="MUTSac"/>
    <property type="match status" value="1"/>
</dbReference>
<dbReference type="InterPro" id="IPR007860">
    <property type="entry name" value="DNA_mmatch_repair_MutS_con_dom"/>
</dbReference>
<dbReference type="Pfam" id="PF01624">
    <property type="entry name" value="MutS_I"/>
    <property type="match status" value="1"/>
</dbReference>
<dbReference type="Gene3D" id="3.40.1170.10">
    <property type="entry name" value="DNA repair protein MutS, domain I"/>
    <property type="match status" value="1"/>
</dbReference>
<dbReference type="GO" id="GO:0005524">
    <property type="term" value="F:ATP binding"/>
    <property type="evidence" value="ECO:0007669"/>
    <property type="project" value="UniProtKB-KW"/>
</dbReference>
<comment type="similarity">
    <text evidence="2 11">Belongs to the DNA mismatch repair MutS family.</text>
</comment>
<dbReference type="SUPFAM" id="SSF48334">
    <property type="entry name" value="DNA repair protein MutS, domain III"/>
    <property type="match status" value="1"/>
</dbReference>
<dbReference type="InterPro" id="IPR036187">
    <property type="entry name" value="DNA_mismatch_repair_MutS_sf"/>
</dbReference>
<dbReference type="CDD" id="cd03285">
    <property type="entry name" value="ABC_MSH2_euk"/>
    <property type="match status" value="1"/>
</dbReference>
<dbReference type="InterPro" id="IPR011184">
    <property type="entry name" value="DNA_mismatch_repair_Msh2"/>
</dbReference>
<dbReference type="Pfam" id="PF05192">
    <property type="entry name" value="MutS_III"/>
    <property type="match status" value="1"/>
</dbReference>
<evidence type="ECO:0000256" key="3">
    <source>
        <dbReference type="ARBA" id="ARBA00019549"/>
    </source>
</evidence>
<dbReference type="InterPro" id="IPR027417">
    <property type="entry name" value="P-loop_NTPase"/>
</dbReference>
<dbReference type="GO" id="GO:0006312">
    <property type="term" value="P:mitotic recombination"/>
    <property type="evidence" value="ECO:0000318"/>
    <property type="project" value="GO_Central"/>
</dbReference>
<dbReference type="FunFam" id="3.30.420.110:FF:000002">
    <property type="entry name" value="DNA mismatch repair protein"/>
    <property type="match status" value="1"/>
</dbReference>
<dbReference type="SMART" id="SM00533">
    <property type="entry name" value="MUTSd"/>
    <property type="match status" value="1"/>
</dbReference>
<evidence type="ECO:0000256" key="6">
    <source>
        <dbReference type="ARBA" id="ARBA00022840"/>
    </source>
</evidence>
<proteinExistence type="inferred from homology"/>
<dbReference type="GO" id="GO:0005634">
    <property type="term" value="C:nucleus"/>
    <property type="evidence" value="ECO:0000318"/>
    <property type="project" value="GO_Central"/>
</dbReference>
<evidence type="ECO:0000256" key="8">
    <source>
        <dbReference type="ARBA" id="ARBA00023204"/>
    </source>
</evidence>
<dbReference type="InterPro" id="IPR036678">
    <property type="entry name" value="MutS_con_dom_sf"/>
</dbReference>
<keyword evidence="5 11" id="KW-0227">DNA damage</keyword>
<protein>
    <recommendedName>
        <fullName evidence="10">DNA mismatch repair protein MSH2</fullName>
    </recommendedName>
    <alternativeName>
        <fullName evidence="3">DNA mismatch repair protein Msh2</fullName>
    </alternativeName>
</protein>
<keyword evidence="8 11" id="KW-0234">DNA repair</keyword>
<keyword evidence="9" id="KW-0539">Nucleus</keyword>
<dbReference type="EMBL" id="DF237575">
    <property type="protein sequence ID" value="GAQ90319.1"/>
    <property type="molecule type" value="Genomic_DNA"/>
</dbReference>
<evidence type="ECO:0000256" key="2">
    <source>
        <dbReference type="ARBA" id="ARBA00006271"/>
    </source>
</evidence>
<dbReference type="Gene3D" id="3.40.50.300">
    <property type="entry name" value="P-loop containing nucleotide triphosphate hydrolases"/>
    <property type="match status" value="1"/>
</dbReference>
<dbReference type="AlphaFoldDB" id="A0A1Y1ILK0"/>
<keyword evidence="15" id="KW-1185">Reference proteome</keyword>
<evidence type="ECO:0000256" key="7">
    <source>
        <dbReference type="ARBA" id="ARBA00023125"/>
    </source>
</evidence>
<dbReference type="InterPro" id="IPR007861">
    <property type="entry name" value="DNA_mismatch_repair_MutS_clamp"/>
</dbReference>
<evidence type="ECO:0000313" key="14">
    <source>
        <dbReference type="EMBL" id="GAQ90319.1"/>
    </source>
</evidence>
<dbReference type="NCBIfam" id="NF003810">
    <property type="entry name" value="PRK05399.1"/>
    <property type="match status" value="1"/>
</dbReference>
<dbReference type="GO" id="GO:0051053">
    <property type="term" value="P:negative regulation of DNA metabolic process"/>
    <property type="evidence" value="ECO:0007669"/>
    <property type="project" value="UniProtKB-ARBA"/>
</dbReference>
<dbReference type="GO" id="GO:0030983">
    <property type="term" value="F:mismatched DNA binding"/>
    <property type="evidence" value="ECO:0000318"/>
    <property type="project" value="GO_Central"/>
</dbReference>
<dbReference type="PANTHER" id="PTHR11361:SF35">
    <property type="entry name" value="DNA MISMATCH REPAIR PROTEIN MSH2"/>
    <property type="match status" value="1"/>
</dbReference>
<dbReference type="InterPro" id="IPR007695">
    <property type="entry name" value="DNA_mismatch_repair_MutS-lik_N"/>
</dbReference>
<evidence type="ECO:0000256" key="1">
    <source>
        <dbReference type="ARBA" id="ARBA00004123"/>
    </source>
</evidence>
<dbReference type="InterPro" id="IPR007696">
    <property type="entry name" value="DNA_mismatch_repair_MutS_core"/>
</dbReference>
<feature type="region of interest" description="Disordered" evidence="12">
    <location>
        <begin position="1"/>
        <end position="22"/>
    </location>
</feature>
<dbReference type="PROSITE" id="PS00486">
    <property type="entry name" value="DNA_MISMATCH_REPAIR_2"/>
    <property type="match status" value="1"/>
</dbReference>
<dbReference type="GO" id="GO:0032301">
    <property type="term" value="C:MutSalpha complex"/>
    <property type="evidence" value="ECO:0000318"/>
    <property type="project" value="GO_Central"/>
</dbReference>
<sequence length="955" mass="106205">MANNVEEEDYGESGEDQKLPELKLGDARQAQSFINYFRGLPEDSQVIRFFDRKEFYSVHGDDAVFIARNYHKTMAAVKQLGNPPNTLAGLSLHRKLFETVLRDLLLERGDHTVELYEGSGSNWRLTKTATPGKLGSFEDVLFNASNDMQESPVVMAIFPSAKENERLVGMAFVDMTKRLIGATEFLDDDQYTNLESAMVALGCKECVLPQDGAKTPDGRKLRDVMARCEVLTTERKRAEFKARDVEQDMARLVKGSAEQHRGLGDTENAAAALAAVLAYTELLADSTNYGKYHLQPYSLNTYMRLDAAALKALNVQESKTDANKTFSLFGLMNRTCTAGMGKRLLNRWLKQPLLDVEQIGKRHDVVAAFVEDASVRQDLRFQLKRIPDIERLARKLETKRASLADIVKLYQASVRLPIITGVLQRYEGEFEPLLSESYTDPLKKHSTAEQLGKYEGLVETAVDLDQIEHGEYIIAPGYDPSLQKIKDERDKCEAQIRDVYAEAARYLGLKGQDVEKVLKLDRNPQHGHVFRLTKKEEPKYRKKITTTPYHMVETRKDGVKFSTSKLKRLSDTYVKLTEDYNTTQKELVGTVVNIAASFVEIFESVAAIVSQLDVLLSFADLSVNAPLPYVRPTMTSCDEGDIVLRGSRHPCVEVQDDVSFIANDCKLVRGKSWFQLITGPNMGGKSTFIRQVGVNVLMAQVGCFVPCDSADISVRDCIFARVGAGDCQLRGVSTFMAEMLETSAILKAATQNSLIIIDELGRGTSTYDGFGLAWAICEYLTEVTRAPTLFATHFHELTALASTAGQAPVHGPPRGPPVGVANYHVSAHIDEETRKLTMLYKVEEGPCDQSFGIYVAEFAHFPENVVALARKKAEELEDFTPADQQADGEVGAKRKRVSGPDDTARGAARVRAFLRDFAALPIDQMSPDEAVKAAEDLKKSLEQDAAANPWLQQIL</sequence>
<dbReference type="InterPro" id="IPR032642">
    <property type="entry name" value="Msh2_ATP-bd"/>
</dbReference>
<dbReference type="GO" id="GO:0006298">
    <property type="term" value="P:mismatch repair"/>
    <property type="evidence" value="ECO:0000318"/>
    <property type="project" value="GO_Central"/>
</dbReference>
<dbReference type="Proteomes" id="UP000054558">
    <property type="component" value="Unassembled WGS sequence"/>
</dbReference>
<dbReference type="Gene3D" id="3.30.420.110">
    <property type="entry name" value="MutS, connector domain"/>
    <property type="match status" value="1"/>
</dbReference>
<evidence type="ECO:0000259" key="13">
    <source>
        <dbReference type="PROSITE" id="PS00486"/>
    </source>
</evidence>
<evidence type="ECO:0000256" key="4">
    <source>
        <dbReference type="ARBA" id="ARBA00022741"/>
    </source>
</evidence>
<dbReference type="OMA" id="LVRFPQK"/>
<dbReference type="Pfam" id="PF05188">
    <property type="entry name" value="MutS_II"/>
    <property type="match status" value="1"/>
</dbReference>
<evidence type="ECO:0000256" key="9">
    <source>
        <dbReference type="ARBA" id="ARBA00023242"/>
    </source>
</evidence>
<evidence type="ECO:0000256" key="5">
    <source>
        <dbReference type="ARBA" id="ARBA00022763"/>
    </source>
</evidence>
<dbReference type="OrthoDB" id="295033at2759"/>
<keyword evidence="6" id="KW-0067">ATP-binding</keyword>
<accession>A0A1Y1ILK0</accession>
<dbReference type="InterPro" id="IPR016151">
    <property type="entry name" value="DNA_mismatch_repair_MutS_N"/>
</dbReference>
<dbReference type="InterPro" id="IPR045076">
    <property type="entry name" value="MutS"/>
</dbReference>
<dbReference type="PANTHER" id="PTHR11361">
    <property type="entry name" value="DNA MISMATCH REPAIR PROTEIN MUTS FAMILY MEMBER"/>
    <property type="match status" value="1"/>
</dbReference>
<dbReference type="FunFam" id="3.40.50.300:FF:000925">
    <property type="entry name" value="DNA mismatch repair protein MSH2"/>
    <property type="match status" value="1"/>
</dbReference>